<dbReference type="PANTHER" id="PTHR46797:SF1">
    <property type="entry name" value="METHYLPHOSPHONATE SYNTHASE"/>
    <property type="match status" value="1"/>
</dbReference>
<accession>A0A845EP50</accession>
<evidence type="ECO:0000256" key="1">
    <source>
        <dbReference type="ARBA" id="ARBA00023125"/>
    </source>
</evidence>
<name>A0A845EP50_9BACL</name>
<comment type="caution">
    <text evidence="3">The sequence shown here is derived from an EMBL/GenBank/DDBJ whole genome shotgun (WGS) entry which is preliminary data.</text>
</comment>
<dbReference type="GO" id="GO:0005829">
    <property type="term" value="C:cytosol"/>
    <property type="evidence" value="ECO:0007669"/>
    <property type="project" value="TreeGrafter"/>
</dbReference>
<dbReference type="EMBL" id="WMEY01000001">
    <property type="protein sequence ID" value="MYL62201.1"/>
    <property type="molecule type" value="Genomic_DNA"/>
</dbReference>
<proteinExistence type="predicted"/>
<dbReference type="PROSITE" id="PS50943">
    <property type="entry name" value="HTH_CROC1"/>
    <property type="match status" value="1"/>
</dbReference>
<dbReference type="AlphaFoldDB" id="A0A845EP50"/>
<keyword evidence="1" id="KW-0238">DNA-binding</keyword>
<dbReference type="CDD" id="cd00093">
    <property type="entry name" value="HTH_XRE"/>
    <property type="match status" value="1"/>
</dbReference>
<evidence type="ECO:0000313" key="3">
    <source>
        <dbReference type="EMBL" id="MYL62201.1"/>
    </source>
</evidence>
<dbReference type="SUPFAM" id="SSF47413">
    <property type="entry name" value="lambda repressor-like DNA-binding domains"/>
    <property type="match status" value="1"/>
</dbReference>
<evidence type="ECO:0000313" key="4">
    <source>
        <dbReference type="Proteomes" id="UP000447833"/>
    </source>
</evidence>
<dbReference type="Pfam" id="PF01381">
    <property type="entry name" value="HTH_3"/>
    <property type="match status" value="1"/>
</dbReference>
<dbReference type="GO" id="GO:0003677">
    <property type="term" value="F:DNA binding"/>
    <property type="evidence" value="ECO:0007669"/>
    <property type="project" value="UniProtKB-KW"/>
</dbReference>
<dbReference type="RefSeq" id="WP_160918071.1">
    <property type="nucleotide sequence ID" value="NZ_WMEY01000001.1"/>
</dbReference>
<feature type="domain" description="HTH cro/C1-type" evidence="2">
    <location>
        <begin position="6"/>
        <end position="61"/>
    </location>
</feature>
<dbReference type="InterPro" id="IPR050807">
    <property type="entry name" value="TransReg_Diox_bact_type"/>
</dbReference>
<evidence type="ECO:0000259" key="2">
    <source>
        <dbReference type="PROSITE" id="PS50943"/>
    </source>
</evidence>
<dbReference type="SMART" id="SM00530">
    <property type="entry name" value="HTH_XRE"/>
    <property type="match status" value="1"/>
</dbReference>
<dbReference type="Proteomes" id="UP000447833">
    <property type="component" value="Unassembled WGS sequence"/>
</dbReference>
<dbReference type="GO" id="GO:0003700">
    <property type="term" value="F:DNA-binding transcription factor activity"/>
    <property type="evidence" value="ECO:0007669"/>
    <property type="project" value="TreeGrafter"/>
</dbReference>
<protein>
    <submittedName>
        <fullName evidence="3">Helix-turn-helix domain-containing protein</fullName>
    </submittedName>
</protein>
<dbReference type="InterPro" id="IPR001387">
    <property type="entry name" value="Cro/C1-type_HTH"/>
</dbReference>
<sequence>MIGENLRKRRLEKGITLTELAQRSNVSKSYLNSLERNIKNNPSINLVKRLASELDTDLYQIIGEEKKIVDPINEKEGWDKFITEARKAGIEQDQLSHYKELIDYISWKNKEVEG</sequence>
<organism evidence="3 4">
    <name type="scientific">Guptibacillus hwajinpoensis</name>
    <dbReference type="NCBI Taxonomy" id="208199"/>
    <lineage>
        <taxon>Bacteria</taxon>
        <taxon>Bacillati</taxon>
        <taxon>Bacillota</taxon>
        <taxon>Bacilli</taxon>
        <taxon>Bacillales</taxon>
        <taxon>Guptibacillaceae</taxon>
        <taxon>Guptibacillus</taxon>
    </lineage>
</organism>
<dbReference type="Gene3D" id="1.10.260.40">
    <property type="entry name" value="lambda repressor-like DNA-binding domains"/>
    <property type="match status" value="1"/>
</dbReference>
<gene>
    <name evidence="3" type="ORF">GLW07_02405</name>
</gene>
<reference evidence="3 4" key="1">
    <citation type="submission" date="2019-11" db="EMBL/GenBank/DDBJ databases">
        <title>Genome sequences of 17 halophilic strains isolated from different environments.</title>
        <authorList>
            <person name="Furrow R.E."/>
        </authorList>
    </citation>
    <scope>NUCLEOTIDE SEQUENCE [LARGE SCALE GENOMIC DNA]</scope>
    <source>
        <strain evidence="3 4">22506_14_FS</strain>
    </source>
</reference>
<dbReference type="InterPro" id="IPR010982">
    <property type="entry name" value="Lambda_DNA-bd_dom_sf"/>
</dbReference>
<dbReference type="PANTHER" id="PTHR46797">
    <property type="entry name" value="HTH-TYPE TRANSCRIPTIONAL REGULATOR"/>
    <property type="match status" value="1"/>
</dbReference>